<reference evidence="1 2" key="1">
    <citation type="journal article" date="2016" name="Int. J. Syst. Evol. Microbiol.">
        <title>Panacibacter ginsenosidivorans gen. nov., sp. nov., with ginsenoside converting activity isolated from soil of a ginseng field.</title>
        <authorList>
            <person name="Siddiqi M.Z."/>
            <person name="Muhammad Shafi S."/>
            <person name="Choi K.D."/>
            <person name="Im W.T."/>
        </authorList>
    </citation>
    <scope>NUCLEOTIDE SEQUENCE [LARGE SCALE GENOMIC DNA]</scope>
    <source>
        <strain evidence="1 2">Gsoil1550</strain>
    </source>
</reference>
<accession>A0A5B8V9V9</accession>
<sequence length="96" mass="11225">MPNQQEKQLQALLHEQTGCSENILFAQLEQQGYSRQELHALLHKIVLHEATQCRGKRSRNKFSKLYHRTVYFFNQLSGKALSMLRSQFAKKPKNPV</sequence>
<organism evidence="1 2">
    <name type="scientific">Panacibacter ginsenosidivorans</name>
    <dbReference type="NCBI Taxonomy" id="1813871"/>
    <lineage>
        <taxon>Bacteria</taxon>
        <taxon>Pseudomonadati</taxon>
        <taxon>Bacteroidota</taxon>
        <taxon>Chitinophagia</taxon>
        <taxon>Chitinophagales</taxon>
        <taxon>Chitinophagaceae</taxon>
        <taxon>Panacibacter</taxon>
    </lineage>
</organism>
<name>A0A5B8V9V9_9BACT</name>
<protein>
    <submittedName>
        <fullName evidence="1">Uncharacterized protein</fullName>
    </submittedName>
</protein>
<dbReference type="OrthoDB" id="686779at2"/>
<gene>
    <name evidence="1" type="ORF">FRZ67_11665</name>
</gene>
<proteinExistence type="predicted"/>
<dbReference type="Proteomes" id="UP000321533">
    <property type="component" value="Chromosome"/>
</dbReference>
<dbReference type="KEGG" id="pgin:FRZ67_11665"/>
<keyword evidence="2" id="KW-1185">Reference proteome</keyword>
<dbReference type="RefSeq" id="WP_147189732.1">
    <property type="nucleotide sequence ID" value="NZ_CP042435.1"/>
</dbReference>
<evidence type="ECO:0000313" key="1">
    <source>
        <dbReference type="EMBL" id="QEC67925.1"/>
    </source>
</evidence>
<dbReference type="EMBL" id="CP042435">
    <property type="protein sequence ID" value="QEC67925.1"/>
    <property type="molecule type" value="Genomic_DNA"/>
</dbReference>
<evidence type="ECO:0000313" key="2">
    <source>
        <dbReference type="Proteomes" id="UP000321533"/>
    </source>
</evidence>
<dbReference type="AlphaFoldDB" id="A0A5B8V9V9"/>